<reference evidence="3" key="1">
    <citation type="journal article" date="2019" name="Int. J. Syst. Evol. Microbiol.">
        <title>The Global Catalogue of Microorganisms (GCM) 10K type strain sequencing project: providing services to taxonomists for standard genome sequencing and annotation.</title>
        <authorList>
            <consortium name="The Broad Institute Genomics Platform"/>
            <consortium name="The Broad Institute Genome Sequencing Center for Infectious Disease"/>
            <person name="Wu L."/>
            <person name="Ma J."/>
        </authorList>
    </citation>
    <scope>NUCLEOTIDE SEQUENCE [LARGE SCALE GENOMIC DNA]</scope>
    <source>
        <strain evidence="3">CCM 7855</strain>
    </source>
</reference>
<dbReference type="EMBL" id="BMCS01000002">
    <property type="protein sequence ID" value="GGF37126.1"/>
    <property type="molecule type" value="Genomic_DNA"/>
</dbReference>
<feature type="domain" description="FAD/NAD(P)-binding" evidence="1">
    <location>
        <begin position="12"/>
        <end position="129"/>
    </location>
</feature>
<dbReference type="Proteomes" id="UP000632454">
    <property type="component" value="Unassembled WGS sequence"/>
</dbReference>
<dbReference type="Gene3D" id="3.50.50.60">
    <property type="entry name" value="FAD/NAD(P)-binding domain"/>
    <property type="match status" value="2"/>
</dbReference>
<comment type="caution">
    <text evidence="2">The sequence shown here is derived from an EMBL/GenBank/DDBJ whole genome shotgun (WGS) entry which is preliminary data.</text>
</comment>
<accession>A0ABQ1V5V1</accession>
<organism evidence="2 3">
    <name type="scientific">Williamsia phyllosphaerae</name>
    <dbReference type="NCBI Taxonomy" id="885042"/>
    <lineage>
        <taxon>Bacteria</taxon>
        <taxon>Bacillati</taxon>
        <taxon>Actinomycetota</taxon>
        <taxon>Actinomycetes</taxon>
        <taxon>Mycobacteriales</taxon>
        <taxon>Nocardiaceae</taxon>
        <taxon>Williamsia</taxon>
    </lineage>
</organism>
<dbReference type="RefSeq" id="WP_188491319.1">
    <property type="nucleotide sequence ID" value="NZ_BMCS01000002.1"/>
</dbReference>
<dbReference type="PANTHER" id="PTHR10632:SF2">
    <property type="entry name" value="SULFIDE:QUINONE OXIDOREDUCTASE, MITOCHONDRIAL"/>
    <property type="match status" value="1"/>
</dbReference>
<keyword evidence="3" id="KW-1185">Reference proteome</keyword>
<dbReference type="PANTHER" id="PTHR10632">
    <property type="entry name" value="SULFIDE:QUINONE OXIDOREDUCTASE"/>
    <property type="match status" value="1"/>
</dbReference>
<dbReference type="InterPro" id="IPR015904">
    <property type="entry name" value="Sulphide_quinone_reductase"/>
</dbReference>
<dbReference type="InterPro" id="IPR023753">
    <property type="entry name" value="FAD/NAD-binding_dom"/>
</dbReference>
<evidence type="ECO:0000313" key="3">
    <source>
        <dbReference type="Proteomes" id="UP000632454"/>
    </source>
</evidence>
<dbReference type="PRINTS" id="PR00469">
    <property type="entry name" value="PNDRDTASEII"/>
</dbReference>
<name>A0ABQ1V5V1_9NOCA</name>
<sequence length="403" mass="43287">MNPEIDSGRSHFDVIVVGGGNAGIGAAAHLRRQGITDVAVIEPQLVHTYRPMLSYVGSGQAPLAHAERTQRSVTPKGCSWLRDTVVAVDPDAKKVHCASGRVHGYNDLILATGLVPDHDDLPGIDDALASANVASNYLDAAEKTWQLVQQTPRGGHAVFTVPRPPVSCTGTTIKPLFLAAGQWQRERRLSGISMTLVVDRTDLTGIPKLDAALRTQLDDLGVRVLHRTAVTGIDTAKQAIDVSGPGGARESIAYDMLHLVPPFRGPEWLTTSGLAGASPHGLADIDPTTFRHRTRQAVWAIGDGAAVDTDPSGGALRIQARTVAKNLVAQRSGGSMTTYDGYTVSPIATDAHQLIAAEFDRSKKVSSSLPTFFDPVRPRRRAWVFDRYGLPVLYWNLILKGLI</sequence>
<dbReference type="SUPFAM" id="SSF51905">
    <property type="entry name" value="FAD/NAD(P)-binding domain"/>
    <property type="match status" value="2"/>
</dbReference>
<dbReference type="Pfam" id="PF07992">
    <property type="entry name" value="Pyr_redox_2"/>
    <property type="match status" value="1"/>
</dbReference>
<evidence type="ECO:0000259" key="1">
    <source>
        <dbReference type="Pfam" id="PF07992"/>
    </source>
</evidence>
<proteinExistence type="predicted"/>
<dbReference type="InterPro" id="IPR036188">
    <property type="entry name" value="FAD/NAD-bd_sf"/>
</dbReference>
<protein>
    <submittedName>
        <fullName evidence="2">Pyridine nucleotide-disulfide oxidoreductase</fullName>
    </submittedName>
</protein>
<evidence type="ECO:0000313" key="2">
    <source>
        <dbReference type="EMBL" id="GGF37126.1"/>
    </source>
</evidence>
<gene>
    <name evidence="2" type="ORF">GCM10007298_36080</name>
</gene>